<dbReference type="EC" id="4.2.2.29" evidence="7"/>
<keyword evidence="4 7" id="KW-0472">Membrane</keyword>
<comment type="caution">
    <text evidence="9">The sequence shown here is derived from an EMBL/GenBank/DDBJ whole genome shotgun (WGS) entry which is preliminary data.</text>
</comment>
<dbReference type="PANTHER" id="PTHR30518:SF2">
    <property type="entry name" value="ENDOLYTIC MUREIN TRANSGLYCOSYLASE"/>
    <property type="match status" value="1"/>
</dbReference>
<keyword evidence="5 7" id="KW-0456">Lyase</keyword>
<organism evidence="9 10">
    <name type="scientific">Arsenicicoccus piscis</name>
    <dbReference type="NCBI Taxonomy" id="673954"/>
    <lineage>
        <taxon>Bacteria</taxon>
        <taxon>Bacillati</taxon>
        <taxon>Actinomycetota</taxon>
        <taxon>Actinomycetes</taxon>
        <taxon>Micrococcales</taxon>
        <taxon>Intrasporangiaceae</taxon>
        <taxon>Arsenicicoccus</taxon>
    </lineage>
</organism>
<proteinExistence type="inferred from homology"/>
<sequence length="385" mass="40277">MSEQQLSEDIFGGAPASTGATGGSSVPPRRKRYGKSRALAALLVTVLALAGCAALALTVLRPMVSDLLGGPADYTASDVSTKKVTVTIPEGATGAKIAEVLAEAGVIKEAAAFTAAARDNAKAASIQPGNYSLAQHQPAATALVWLADPAHRIVSGVTIREGLRASEIYATLSKATGHPMADYTTAAKNAAALGLPASAKGNVEGYLFPSTYEFSAKNSAADQLKTMVSQTTSQLRSLGVADADMERTMIIASIVESEGKLDADKAKMARALMNRLEQGMPLQLNSTISYGLGKRTLDVSEADIANKDNPYNTYAHPGLPPGPIDNPGAASIKATIQPAQGTWLYWVTVNPNTGQTVFSTSYADHLKAVKQYQQWCSDHKGVCHS</sequence>
<comment type="catalytic activity">
    <reaction evidence="7">
        <text>a peptidoglycan chain = a peptidoglycan chain with N-acetyl-1,6-anhydromuramyl-[peptide] at the reducing end + a peptidoglycan chain with N-acetylglucosamine at the non-reducing end.</text>
        <dbReference type="EC" id="4.2.2.29"/>
    </reaction>
</comment>
<evidence type="ECO:0000256" key="1">
    <source>
        <dbReference type="ARBA" id="ARBA00022475"/>
    </source>
</evidence>
<name>A0ABQ6HL34_9MICO</name>
<evidence type="ECO:0000256" key="8">
    <source>
        <dbReference type="SAM" id="MobiDB-lite"/>
    </source>
</evidence>
<dbReference type="NCBIfam" id="TIGR00247">
    <property type="entry name" value="endolytic transglycosylase MltG"/>
    <property type="match status" value="1"/>
</dbReference>
<evidence type="ECO:0000256" key="7">
    <source>
        <dbReference type="HAMAP-Rule" id="MF_02065"/>
    </source>
</evidence>
<comment type="subcellular location">
    <subcellularLocation>
        <location evidence="7">Cell membrane</location>
        <topology evidence="7">Single-pass membrane protein</topology>
    </subcellularLocation>
</comment>
<evidence type="ECO:0000256" key="4">
    <source>
        <dbReference type="ARBA" id="ARBA00023136"/>
    </source>
</evidence>
<dbReference type="RefSeq" id="WP_241442455.1">
    <property type="nucleotide sequence ID" value="NZ_BSUJ01000001.1"/>
</dbReference>
<keyword evidence="6 7" id="KW-0961">Cell wall biogenesis/degradation</keyword>
<keyword evidence="3 7" id="KW-1133">Transmembrane helix</keyword>
<dbReference type="Proteomes" id="UP001157109">
    <property type="component" value="Unassembled WGS sequence"/>
</dbReference>
<accession>A0ABQ6HL34</accession>
<reference evidence="10" key="1">
    <citation type="journal article" date="2019" name="Int. J. Syst. Evol. Microbiol.">
        <title>The Global Catalogue of Microorganisms (GCM) 10K type strain sequencing project: providing services to taxonomists for standard genome sequencing and annotation.</title>
        <authorList>
            <consortium name="The Broad Institute Genomics Platform"/>
            <consortium name="The Broad Institute Genome Sequencing Center for Infectious Disease"/>
            <person name="Wu L."/>
            <person name="Ma J."/>
        </authorList>
    </citation>
    <scope>NUCLEOTIDE SEQUENCE [LARGE SCALE GENOMIC DNA]</scope>
    <source>
        <strain evidence="10">NBRC 105830</strain>
    </source>
</reference>
<dbReference type="HAMAP" id="MF_02065">
    <property type="entry name" value="MltG"/>
    <property type="match status" value="1"/>
</dbReference>
<dbReference type="EMBL" id="BSUJ01000001">
    <property type="protein sequence ID" value="GMA19062.1"/>
    <property type="molecule type" value="Genomic_DNA"/>
</dbReference>
<keyword evidence="1 7" id="KW-1003">Cell membrane</keyword>
<comment type="similarity">
    <text evidence="7">Belongs to the transglycosylase MltG family.</text>
</comment>
<evidence type="ECO:0000256" key="3">
    <source>
        <dbReference type="ARBA" id="ARBA00022989"/>
    </source>
</evidence>
<feature type="compositionally biased region" description="Low complexity" evidence="8">
    <location>
        <begin position="12"/>
        <end position="27"/>
    </location>
</feature>
<dbReference type="InterPro" id="IPR003770">
    <property type="entry name" value="MLTG-like"/>
</dbReference>
<keyword evidence="10" id="KW-1185">Reference proteome</keyword>
<dbReference type="CDD" id="cd08010">
    <property type="entry name" value="MltG_like"/>
    <property type="match status" value="1"/>
</dbReference>
<evidence type="ECO:0000256" key="6">
    <source>
        <dbReference type="ARBA" id="ARBA00023316"/>
    </source>
</evidence>
<protein>
    <recommendedName>
        <fullName evidence="7">Endolytic murein transglycosylase</fullName>
        <ecNumber evidence="7">4.2.2.29</ecNumber>
    </recommendedName>
    <alternativeName>
        <fullName evidence="7">Peptidoglycan lytic transglycosylase</fullName>
    </alternativeName>
    <alternativeName>
        <fullName evidence="7">Peptidoglycan polymerization terminase</fullName>
    </alternativeName>
</protein>
<dbReference type="Gene3D" id="3.30.1490.480">
    <property type="entry name" value="Endolytic murein transglycosylase"/>
    <property type="match status" value="1"/>
</dbReference>
<dbReference type="PANTHER" id="PTHR30518">
    <property type="entry name" value="ENDOLYTIC MUREIN TRANSGLYCOSYLASE"/>
    <property type="match status" value="1"/>
</dbReference>
<comment type="function">
    <text evidence="7">Functions as a peptidoglycan terminase that cleaves nascent peptidoglycan strands endolytically to terminate their elongation.</text>
</comment>
<evidence type="ECO:0000256" key="5">
    <source>
        <dbReference type="ARBA" id="ARBA00023239"/>
    </source>
</evidence>
<feature type="region of interest" description="Disordered" evidence="8">
    <location>
        <begin position="1"/>
        <end position="30"/>
    </location>
</feature>
<keyword evidence="2 7" id="KW-0812">Transmembrane</keyword>
<evidence type="ECO:0000313" key="10">
    <source>
        <dbReference type="Proteomes" id="UP001157109"/>
    </source>
</evidence>
<dbReference type="Gene3D" id="3.30.160.60">
    <property type="entry name" value="Classic Zinc Finger"/>
    <property type="match status" value="1"/>
</dbReference>
<feature type="transmembrane region" description="Helical" evidence="7">
    <location>
        <begin position="38"/>
        <end position="60"/>
    </location>
</feature>
<feature type="site" description="Important for catalytic activity" evidence="7">
    <location>
        <position position="258"/>
    </location>
</feature>
<gene>
    <name evidence="7" type="primary">mltG</name>
    <name evidence="9" type="ORF">GCM10025862_10830</name>
</gene>
<evidence type="ECO:0000313" key="9">
    <source>
        <dbReference type="EMBL" id="GMA19062.1"/>
    </source>
</evidence>
<evidence type="ECO:0000256" key="2">
    <source>
        <dbReference type="ARBA" id="ARBA00022692"/>
    </source>
</evidence>
<dbReference type="Pfam" id="PF02618">
    <property type="entry name" value="YceG"/>
    <property type="match status" value="1"/>
</dbReference>